<organism evidence="1 2">
    <name type="scientific">Chitinophaga cymbidii</name>
    <dbReference type="NCBI Taxonomy" id="1096750"/>
    <lineage>
        <taxon>Bacteria</taxon>
        <taxon>Pseudomonadati</taxon>
        <taxon>Bacteroidota</taxon>
        <taxon>Chitinophagia</taxon>
        <taxon>Chitinophagales</taxon>
        <taxon>Chitinophagaceae</taxon>
        <taxon>Chitinophaga</taxon>
    </lineage>
</organism>
<dbReference type="Proteomes" id="UP000321436">
    <property type="component" value="Unassembled WGS sequence"/>
</dbReference>
<protein>
    <submittedName>
        <fullName evidence="1">Uncharacterized protein</fullName>
    </submittedName>
</protein>
<proteinExistence type="predicted"/>
<keyword evidence="2" id="KW-1185">Reference proteome</keyword>
<reference evidence="1 2" key="1">
    <citation type="submission" date="2019-07" db="EMBL/GenBank/DDBJ databases">
        <title>Whole genome shotgun sequence of Chitinophaga cymbidii NBRC 109752.</title>
        <authorList>
            <person name="Hosoyama A."/>
            <person name="Uohara A."/>
            <person name="Ohji S."/>
            <person name="Ichikawa N."/>
        </authorList>
    </citation>
    <scope>NUCLEOTIDE SEQUENCE [LARGE SCALE GENOMIC DNA]</scope>
    <source>
        <strain evidence="1 2">NBRC 109752</strain>
    </source>
</reference>
<dbReference type="Pfam" id="PF09952">
    <property type="entry name" value="AbiEi_2"/>
    <property type="match status" value="1"/>
</dbReference>
<dbReference type="InterPro" id="IPR019238">
    <property type="entry name" value="AbiEi_2"/>
</dbReference>
<dbReference type="AlphaFoldDB" id="A0A512RJI1"/>
<evidence type="ECO:0000313" key="2">
    <source>
        <dbReference type="Proteomes" id="UP000321436"/>
    </source>
</evidence>
<accession>A0A512RJI1</accession>
<name>A0A512RJI1_9BACT</name>
<dbReference type="EMBL" id="BKAU01000001">
    <property type="protein sequence ID" value="GEP95863.1"/>
    <property type="molecule type" value="Genomic_DNA"/>
</dbReference>
<comment type="caution">
    <text evidence="1">The sequence shown here is derived from an EMBL/GenBank/DDBJ whole genome shotgun (WGS) entry which is preliminary data.</text>
</comment>
<evidence type="ECO:0000313" key="1">
    <source>
        <dbReference type="EMBL" id="GEP95863.1"/>
    </source>
</evidence>
<dbReference type="OrthoDB" id="593981at2"/>
<dbReference type="GO" id="GO:0006276">
    <property type="term" value="P:plasmid maintenance"/>
    <property type="evidence" value="ECO:0007669"/>
    <property type="project" value="InterPro"/>
</dbReference>
<dbReference type="GO" id="GO:0006260">
    <property type="term" value="P:DNA replication"/>
    <property type="evidence" value="ECO:0007669"/>
    <property type="project" value="InterPro"/>
</dbReference>
<gene>
    <name evidence="1" type="ORF">CCY01nite_21230</name>
</gene>
<sequence length="329" mass="38620">MDKYIAEKAITALEDLIDITMQWKASRHKALDGEITFRYNKKEYHFFAEVKSELRNNQLPKILAQKATYHPLIVIAEYIYPNLKKELRKEGIAYLETNGNTYIKDKDIYFWLDGKKTNPPEEKPGRAFSKTGLRLIFHFLADESLVNMTYREIAKKTGVSFGNINVIMTALRKQGFLIEKDRKTFMLVNKKSLLDTWMMAYRDKLKPSLKIATFRFLKDDEYMQWKKLPLKTGETYWGGEPAADLLTGYLKPGEFTLYTLEKRSDLIKRYRLVPDETGNINVYQKFWEGNEENTIAPPLLIYADLMNTGDRRCIETAQKIYNEYLQDTF</sequence>
<dbReference type="RefSeq" id="WP_146860561.1">
    <property type="nucleotide sequence ID" value="NZ_BKAU01000001.1"/>
</dbReference>